<evidence type="ECO:0000256" key="3">
    <source>
        <dbReference type="ARBA" id="ARBA00011738"/>
    </source>
</evidence>
<sequence>MTMEFISGILDELKDRSLLRDYITIESAQEPTVQINEKPYLSFCSNNYLGLANHPIVKQAAIEAIRQYGCGTGASRLVSGTMSLHTELEKNIAQLKKTEAALLFPTGYMANLGAICTLVSKEDIVIGDKLNHASIIDGCLYSGATFRVYPHKDINKLESLLQRSSSYRRKLVVTDSVFSMDGDTAPLVEIASVAKKYDALLMVDDAHATGVFGENGRGLIEHYGLEGQVEIIMGSLSKAVGSVGGFIAGSQQLIDFLKNKARHFIYTTALPPAVCAASLAGLGLIRKDLSLMNNLWENIRYLNARLSHFTPAITSESPIFPFVAGSAKDALSLSLKLFKNGILIPAIRPPTVPEGTCRLRVSLMANHEKHHLDRLIEVLCNIGFLNEHSPR</sequence>
<evidence type="ECO:0000313" key="12">
    <source>
        <dbReference type="EMBL" id="CAJ73157.1"/>
    </source>
</evidence>
<evidence type="ECO:0000256" key="9">
    <source>
        <dbReference type="NCBIfam" id="TIGR00858"/>
    </source>
</evidence>
<dbReference type="EC" id="2.3.1.47" evidence="4 9"/>
<reference evidence="15" key="3">
    <citation type="submission" date="2017-10" db="EMBL/GenBank/DDBJ databases">
        <authorList>
            <person name="Frank J."/>
        </authorList>
    </citation>
    <scope>NUCLEOTIDE SEQUENCE [LARGE SCALE GENOMIC DNA]</scope>
</reference>
<dbReference type="EMBL" id="CP049055">
    <property type="protein sequence ID" value="QII13040.1"/>
    <property type="molecule type" value="Genomic_DNA"/>
</dbReference>
<dbReference type="RefSeq" id="WP_099326389.1">
    <property type="nucleotide sequence ID" value="NZ_CP049055.1"/>
</dbReference>
<evidence type="ECO:0000256" key="7">
    <source>
        <dbReference type="ARBA" id="ARBA00022898"/>
    </source>
</evidence>
<keyword evidence="5 12" id="KW-0808">Transferase</keyword>
<organism evidence="12">
    <name type="scientific">Kuenenia stuttgartiensis</name>
    <dbReference type="NCBI Taxonomy" id="174633"/>
    <lineage>
        <taxon>Bacteria</taxon>
        <taxon>Pseudomonadati</taxon>
        <taxon>Planctomycetota</taxon>
        <taxon>Candidatus Brocadiia</taxon>
        <taxon>Candidatus Brocadiales</taxon>
        <taxon>Candidatus Brocadiaceae</taxon>
        <taxon>Candidatus Kuenenia</taxon>
    </lineage>
</organism>
<accession>Q1Q6F5</accession>
<dbReference type="GO" id="GO:0030170">
    <property type="term" value="F:pyridoxal phosphate binding"/>
    <property type="evidence" value="ECO:0007669"/>
    <property type="project" value="InterPro"/>
</dbReference>
<dbReference type="UniPathway" id="UPA00078"/>
<keyword evidence="6" id="KW-0093">Biotin biosynthesis</keyword>
<feature type="modified residue" description="N6-(pyridoxal phosphate)lysine" evidence="10">
    <location>
        <position position="238"/>
    </location>
</feature>
<protein>
    <recommendedName>
        <fullName evidence="4 9">8-amino-7-oxononanoate synthase</fullName>
        <ecNumber evidence="4 9">2.3.1.47</ecNumber>
    </recommendedName>
</protein>
<evidence type="ECO:0000259" key="11">
    <source>
        <dbReference type="Pfam" id="PF00155"/>
    </source>
</evidence>
<dbReference type="EMBL" id="CT573071">
    <property type="protein sequence ID" value="CAJ73157.1"/>
    <property type="molecule type" value="Genomic_DNA"/>
</dbReference>
<comment type="cofactor">
    <cofactor evidence="1 10">
        <name>pyridoxal 5'-phosphate</name>
        <dbReference type="ChEBI" id="CHEBI:597326"/>
    </cofactor>
</comment>
<evidence type="ECO:0000313" key="15">
    <source>
        <dbReference type="Proteomes" id="UP000221734"/>
    </source>
</evidence>
<evidence type="ECO:0000313" key="16">
    <source>
        <dbReference type="Proteomes" id="UP000501926"/>
    </source>
</evidence>
<comment type="pathway">
    <text evidence="2">Cofactor biosynthesis; biotin biosynthesis.</text>
</comment>
<evidence type="ECO:0000256" key="4">
    <source>
        <dbReference type="ARBA" id="ARBA00013187"/>
    </source>
</evidence>
<dbReference type="KEGG" id="kst:KSMBR1_3381"/>
<dbReference type="InterPro" id="IPR004723">
    <property type="entry name" value="AONS_Archaea/Proteobacteria"/>
</dbReference>
<dbReference type="EMBL" id="LT934425">
    <property type="protein sequence ID" value="SOH05856.1"/>
    <property type="molecule type" value="Genomic_DNA"/>
</dbReference>
<dbReference type="InterPro" id="IPR015421">
    <property type="entry name" value="PyrdxlP-dep_Trfase_major"/>
</dbReference>
<dbReference type="CDD" id="cd06454">
    <property type="entry name" value="KBL_like"/>
    <property type="match status" value="1"/>
</dbReference>
<comment type="catalytic activity">
    <reaction evidence="8">
        <text>6-carboxyhexanoyl-[ACP] + L-alanine + H(+) = (8S)-8-amino-7-oxononanoate + holo-[ACP] + CO2</text>
        <dbReference type="Rhea" id="RHEA:42288"/>
        <dbReference type="Rhea" id="RHEA-COMP:9685"/>
        <dbReference type="Rhea" id="RHEA-COMP:9955"/>
        <dbReference type="ChEBI" id="CHEBI:15378"/>
        <dbReference type="ChEBI" id="CHEBI:16526"/>
        <dbReference type="ChEBI" id="CHEBI:57972"/>
        <dbReference type="ChEBI" id="CHEBI:64479"/>
        <dbReference type="ChEBI" id="CHEBI:78846"/>
        <dbReference type="ChEBI" id="CHEBI:149468"/>
        <dbReference type="EC" id="2.3.1.47"/>
    </reaction>
</comment>
<proteinExistence type="predicted"/>
<dbReference type="InterPro" id="IPR015424">
    <property type="entry name" value="PyrdxlP-dep_Trfase"/>
</dbReference>
<evidence type="ECO:0000256" key="10">
    <source>
        <dbReference type="PIRSR" id="PIRSR604723-51"/>
    </source>
</evidence>
<reference evidence="13 16" key="5">
    <citation type="submission" date="2020-02" db="EMBL/GenBank/DDBJ databases">
        <title>Newly sequenced genome of strain CSTR1 showed variability in Candidatus Kuenenia stuttgartiensis genomes.</title>
        <authorList>
            <person name="Ding C."/>
            <person name="Adrian L."/>
        </authorList>
    </citation>
    <scope>NUCLEOTIDE SEQUENCE [LARGE SCALE GENOMIC DNA]</scope>
    <source>
        <strain evidence="13 16">CSTR1</strain>
    </source>
</reference>
<dbReference type="NCBIfam" id="TIGR00858">
    <property type="entry name" value="bioF"/>
    <property type="match status" value="1"/>
</dbReference>
<keyword evidence="15" id="KW-1185">Reference proteome</keyword>
<dbReference type="Gene3D" id="3.40.640.10">
    <property type="entry name" value="Type I PLP-dependent aspartate aminotransferase-like (Major domain)"/>
    <property type="match status" value="1"/>
</dbReference>
<evidence type="ECO:0000256" key="1">
    <source>
        <dbReference type="ARBA" id="ARBA00001933"/>
    </source>
</evidence>
<evidence type="ECO:0000313" key="13">
    <source>
        <dbReference type="EMBL" id="QII13040.1"/>
    </source>
</evidence>
<keyword evidence="7 10" id="KW-0663">Pyridoxal phosphate</keyword>
<dbReference type="GO" id="GO:0009102">
    <property type="term" value="P:biotin biosynthetic process"/>
    <property type="evidence" value="ECO:0007669"/>
    <property type="project" value="UniProtKB-UniRule"/>
</dbReference>
<evidence type="ECO:0000256" key="5">
    <source>
        <dbReference type="ARBA" id="ARBA00022679"/>
    </source>
</evidence>
<dbReference type="OrthoDB" id="9807157at2"/>
<reference evidence="12" key="1">
    <citation type="journal article" date="2006" name="Nature">
        <title>Deciphering the evolution and metabolism of an anammox bacterium from a community genome.</title>
        <authorList>
            <person name="Strous M."/>
            <person name="Pelletier E."/>
            <person name="Mangenot S."/>
            <person name="Rattei T."/>
            <person name="Lehner A."/>
            <person name="Taylor M.W."/>
            <person name="Horn M."/>
            <person name="Daims H."/>
            <person name="Bartol-Mavel D."/>
            <person name="Wincker P."/>
            <person name="Barbe V."/>
            <person name="Fonknechten N."/>
            <person name="Vallenet D."/>
            <person name="Segurens B."/>
            <person name="Schenowitz-Truong C."/>
            <person name="Medigue C."/>
            <person name="Collingro A."/>
            <person name="Snel B."/>
            <person name="Dutilh B.E."/>
            <person name="OpDenCamp H.J.M."/>
            <person name="vanDerDrift C."/>
            <person name="Cirpus I."/>
            <person name="vanDePas-Schoonen K.T."/>
            <person name="Harhangi H.R."/>
            <person name="vanNiftrik L."/>
            <person name="Schmid M."/>
            <person name="Keltjens J."/>
            <person name="vanDeVossenberg J."/>
            <person name="Kartal B."/>
            <person name="Meier H."/>
            <person name="Frishman D."/>
            <person name="Huynen M.A."/>
            <person name="Mewes H."/>
            <person name="Weissenbach J."/>
            <person name="Jetten M.S.M."/>
            <person name="Wagner M."/>
            <person name="LePaslier D."/>
        </authorList>
    </citation>
    <scope>NUCLEOTIDE SEQUENCE</scope>
</reference>
<dbReference type="PANTHER" id="PTHR13693:SF100">
    <property type="entry name" value="8-AMINO-7-OXONONANOATE SYNTHASE"/>
    <property type="match status" value="1"/>
</dbReference>
<name>Q1Q6F5_KUEST</name>
<evidence type="ECO:0000256" key="6">
    <source>
        <dbReference type="ARBA" id="ARBA00022756"/>
    </source>
</evidence>
<evidence type="ECO:0000313" key="14">
    <source>
        <dbReference type="EMBL" id="SOH05856.1"/>
    </source>
</evidence>
<comment type="subunit">
    <text evidence="3">Homodimer.</text>
</comment>
<feature type="domain" description="Aminotransferase class I/classII large" evidence="11">
    <location>
        <begin position="40"/>
        <end position="379"/>
    </location>
</feature>
<reference evidence="14" key="4">
    <citation type="submission" date="2017-10" db="EMBL/GenBank/DDBJ databases">
        <authorList>
            <person name="Banno H."/>
            <person name="Chua N.-H."/>
        </authorList>
    </citation>
    <scope>NUCLEOTIDE SEQUENCE [LARGE SCALE GENOMIC DNA]</scope>
    <source>
        <strain evidence="14">Kuenenia_mbr1_ru-nijmegen</strain>
    </source>
</reference>
<dbReference type="Gene3D" id="3.90.1150.10">
    <property type="entry name" value="Aspartate Aminotransferase, domain 1"/>
    <property type="match status" value="1"/>
</dbReference>
<evidence type="ECO:0000256" key="2">
    <source>
        <dbReference type="ARBA" id="ARBA00004746"/>
    </source>
</evidence>
<dbReference type="InterPro" id="IPR004839">
    <property type="entry name" value="Aminotransferase_I/II_large"/>
</dbReference>
<dbReference type="Pfam" id="PF00155">
    <property type="entry name" value="Aminotran_1_2"/>
    <property type="match status" value="1"/>
</dbReference>
<dbReference type="SUPFAM" id="SSF53383">
    <property type="entry name" value="PLP-dependent transferases"/>
    <property type="match status" value="1"/>
</dbReference>
<keyword evidence="12" id="KW-0012">Acyltransferase</keyword>
<dbReference type="GO" id="GO:0008710">
    <property type="term" value="F:8-amino-7-oxononanoate synthase activity"/>
    <property type="evidence" value="ECO:0007669"/>
    <property type="project" value="UniProtKB-UniRule"/>
</dbReference>
<dbReference type="InterPro" id="IPR015422">
    <property type="entry name" value="PyrdxlP-dep_Trfase_small"/>
</dbReference>
<dbReference type="Proteomes" id="UP000501926">
    <property type="component" value="Chromosome"/>
</dbReference>
<dbReference type="FunFam" id="3.40.640.10:FF:000006">
    <property type="entry name" value="5-aminolevulinate synthase, mitochondrial"/>
    <property type="match status" value="1"/>
</dbReference>
<evidence type="ECO:0000256" key="8">
    <source>
        <dbReference type="ARBA" id="ARBA00047715"/>
    </source>
</evidence>
<dbReference type="PANTHER" id="PTHR13693">
    <property type="entry name" value="CLASS II AMINOTRANSFERASE/8-AMINO-7-OXONONANOATE SYNTHASE"/>
    <property type="match status" value="1"/>
</dbReference>
<dbReference type="InterPro" id="IPR050087">
    <property type="entry name" value="AON_synthase_class-II"/>
</dbReference>
<dbReference type="AlphaFoldDB" id="Q1Q6F5"/>
<gene>
    <name evidence="12" type="primary">bioF</name>
    <name evidence="13" type="synonym">kbl</name>
    <name evidence="13" type="ORF">KsCSTR_36610</name>
    <name evidence="14" type="ORF">KSMBR1_3381</name>
    <name evidence="12" type="ORF">kuste2411</name>
</gene>
<reference evidence="12" key="2">
    <citation type="submission" date="2006-01" db="EMBL/GenBank/DDBJ databases">
        <authorList>
            <person name="Genoscope"/>
        </authorList>
    </citation>
    <scope>NUCLEOTIDE SEQUENCE</scope>
</reference>
<dbReference type="Proteomes" id="UP000221734">
    <property type="component" value="Chromosome Kuenenia_stuttgartiensis_MBR1"/>
</dbReference>